<feature type="domain" description="FAD-binding" evidence="6">
    <location>
        <begin position="47"/>
        <end position="102"/>
    </location>
</feature>
<dbReference type="GO" id="GO:0071949">
    <property type="term" value="F:FAD binding"/>
    <property type="evidence" value="ECO:0007669"/>
    <property type="project" value="InterPro"/>
</dbReference>
<dbReference type="InParanoid" id="A0A1Y2M5B4"/>
<feature type="transmembrane region" description="Helical" evidence="5">
    <location>
        <begin position="325"/>
        <end position="345"/>
    </location>
</feature>
<dbReference type="EMBL" id="KZ107841">
    <property type="protein sequence ID" value="OSS51019.1"/>
    <property type="molecule type" value="Genomic_DNA"/>
</dbReference>
<dbReference type="InterPro" id="IPR050562">
    <property type="entry name" value="FAD_mOase_fung"/>
</dbReference>
<feature type="transmembrane region" description="Helical" evidence="5">
    <location>
        <begin position="401"/>
        <end position="417"/>
    </location>
</feature>
<keyword evidence="2" id="KW-0285">Flavoprotein</keyword>
<keyword evidence="5" id="KW-1133">Transmembrane helix</keyword>
<comment type="similarity">
    <text evidence="1">Belongs to the paxM FAD-dependent monooxygenase family.</text>
</comment>
<feature type="transmembrane region" description="Helical" evidence="5">
    <location>
        <begin position="493"/>
        <end position="509"/>
    </location>
</feature>
<keyword evidence="8" id="KW-1185">Reference proteome</keyword>
<keyword evidence="5" id="KW-0472">Membrane</keyword>
<reference evidence="7 8" key="1">
    <citation type="journal article" date="2017" name="Genome Announc.">
        <title>Genome sequence of the saprophytic ascomycete Epicoccum nigrum ICMP 19927 strain isolated from New Zealand.</title>
        <authorList>
            <person name="Fokin M."/>
            <person name="Fleetwood D."/>
            <person name="Weir B.S."/>
            <person name="Villas-Boas S.G."/>
        </authorList>
    </citation>
    <scope>NUCLEOTIDE SEQUENCE [LARGE SCALE GENOMIC DNA]</scope>
    <source>
        <strain evidence="7 8">ICMP 19927</strain>
    </source>
</reference>
<organism evidence="7 8">
    <name type="scientific">Epicoccum nigrum</name>
    <name type="common">Soil fungus</name>
    <name type="synonym">Epicoccum purpurascens</name>
    <dbReference type="NCBI Taxonomy" id="105696"/>
    <lineage>
        <taxon>Eukaryota</taxon>
        <taxon>Fungi</taxon>
        <taxon>Dikarya</taxon>
        <taxon>Ascomycota</taxon>
        <taxon>Pezizomycotina</taxon>
        <taxon>Dothideomycetes</taxon>
        <taxon>Pleosporomycetidae</taxon>
        <taxon>Pleosporales</taxon>
        <taxon>Pleosporineae</taxon>
        <taxon>Didymellaceae</taxon>
        <taxon>Epicoccum</taxon>
    </lineage>
</organism>
<dbReference type="Proteomes" id="UP000193240">
    <property type="component" value="Unassembled WGS sequence"/>
</dbReference>
<sequence>MKYKSNELPRFTKKDAETFAHGIENYTITPDLTFGDLWKTRRTSTMVPTEEAQLKRWSWGRIACVGDCVHKMTPNMGAGGNAAIETAVALANELKKMIDTAEKGKPSYTDVQAHLGNYQKLRDTRLSAILEAANGLTRIHALATLKHKIIAYWVIPNSGDYLADIICDTIIGSVKLDYLPTPERSLHGTMPFNPSQGLGHKESKLRRAVKGLPFLTITAAAVYFMLVICIPHMVPRAYELMEKGVENEIGEAGSFKLLWSFYGIEALDSRFRGLVACFSSMQFVDSVCSWQALTFLTDLGIVYSVLLIESVRRANLMTASYLPLILGYNMQFFGGGVLMALWCLLHYIQTPIENFRARDMRLTDLSYSASVLPVMLLVHYLPNFVSFSAWIDPQTRHAASWLWQPFAVWATILQFLLKKTVMPDTIKVDQVKNPLRDLPVLKYTVYSTCVISAVTWWYTLYNAPFSAATLFIPNIAATQTDDEFIRLFMQFDWIFFMSACMLWLLYLFGDLKSAGMMDASWVSIIIRGLVMLAFAGPGVVFGLGWWWREQLLATRWHKDALVAAKSK</sequence>
<dbReference type="AlphaFoldDB" id="A0A1Y2M5B4"/>
<dbReference type="GO" id="GO:0004497">
    <property type="term" value="F:monooxygenase activity"/>
    <property type="evidence" value="ECO:0007669"/>
    <property type="project" value="InterPro"/>
</dbReference>
<dbReference type="Pfam" id="PF01494">
    <property type="entry name" value="FAD_binding_3"/>
    <property type="match status" value="1"/>
</dbReference>
<gene>
    <name evidence="7" type="ORF">B5807_04403</name>
</gene>
<protein>
    <recommendedName>
        <fullName evidence="6">FAD-binding domain-containing protein</fullName>
    </recommendedName>
</protein>
<evidence type="ECO:0000313" key="8">
    <source>
        <dbReference type="Proteomes" id="UP000193240"/>
    </source>
</evidence>
<keyword evidence="3" id="KW-0274">FAD</keyword>
<evidence type="ECO:0000256" key="2">
    <source>
        <dbReference type="ARBA" id="ARBA00022630"/>
    </source>
</evidence>
<name>A0A1Y2M5B4_EPING</name>
<dbReference type="STRING" id="105696.A0A1Y2M5B4"/>
<evidence type="ECO:0000313" key="7">
    <source>
        <dbReference type="EMBL" id="OSS51019.1"/>
    </source>
</evidence>
<dbReference type="PANTHER" id="PTHR47356:SF2">
    <property type="entry name" value="FAD-BINDING DOMAIN-CONTAINING PROTEIN-RELATED"/>
    <property type="match status" value="1"/>
</dbReference>
<dbReference type="Gene3D" id="3.50.50.60">
    <property type="entry name" value="FAD/NAD(P)-binding domain"/>
    <property type="match status" value="1"/>
</dbReference>
<accession>A0A1Y2M5B4</accession>
<dbReference type="OMA" id="YYALEHI"/>
<dbReference type="SUPFAM" id="SSF51905">
    <property type="entry name" value="FAD/NAD(P)-binding domain"/>
    <property type="match status" value="1"/>
</dbReference>
<evidence type="ECO:0000259" key="6">
    <source>
        <dbReference type="Pfam" id="PF01494"/>
    </source>
</evidence>
<evidence type="ECO:0000256" key="3">
    <source>
        <dbReference type="ARBA" id="ARBA00022827"/>
    </source>
</evidence>
<keyword evidence="5" id="KW-0812">Transmembrane</keyword>
<evidence type="ECO:0000256" key="1">
    <source>
        <dbReference type="ARBA" id="ARBA00007992"/>
    </source>
</evidence>
<evidence type="ECO:0000256" key="4">
    <source>
        <dbReference type="ARBA" id="ARBA00023002"/>
    </source>
</evidence>
<dbReference type="InterPro" id="IPR002938">
    <property type="entry name" value="FAD-bd"/>
</dbReference>
<feature type="transmembrane region" description="Helical" evidence="5">
    <location>
        <begin position="521"/>
        <end position="547"/>
    </location>
</feature>
<proteinExistence type="inferred from homology"/>
<keyword evidence="4" id="KW-0560">Oxidoreductase</keyword>
<dbReference type="InterPro" id="IPR036188">
    <property type="entry name" value="FAD/NAD-bd_sf"/>
</dbReference>
<feature type="transmembrane region" description="Helical" evidence="5">
    <location>
        <begin position="365"/>
        <end position="381"/>
    </location>
</feature>
<feature type="transmembrane region" description="Helical" evidence="5">
    <location>
        <begin position="211"/>
        <end position="234"/>
    </location>
</feature>
<dbReference type="PANTHER" id="PTHR47356">
    <property type="entry name" value="FAD-DEPENDENT MONOOXYGENASE ASQG-RELATED"/>
    <property type="match status" value="1"/>
</dbReference>
<evidence type="ECO:0000256" key="5">
    <source>
        <dbReference type="SAM" id="Phobius"/>
    </source>
</evidence>